<evidence type="ECO:0000313" key="1">
    <source>
        <dbReference type="EMBL" id="GFQ76161.1"/>
    </source>
</evidence>
<comment type="caution">
    <text evidence="1">The sequence shown here is derived from an EMBL/GenBank/DDBJ whole genome shotgun (WGS) entry which is preliminary data.</text>
</comment>
<evidence type="ECO:0000313" key="2">
    <source>
        <dbReference type="Proteomes" id="UP000887116"/>
    </source>
</evidence>
<dbReference type="EMBL" id="BMAO01031591">
    <property type="protein sequence ID" value="GFQ76161.1"/>
    <property type="molecule type" value="Genomic_DNA"/>
</dbReference>
<reference evidence="1" key="1">
    <citation type="submission" date="2020-07" db="EMBL/GenBank/DDBJ databases">
        <title>Multicomponent nature underlies the extraordinary mechanical properties of spider dragline silk.</title>
        <authorList>
            <person name="Kono N."/>
            <person name="Nakamura H."/>
            <person name="Mori M."/>
            <person name="Yoshida Y."/>
            <person name="Ohtoshi R."/>
            <person name="Malay A.D."/>
            <person name="Moran D.A.P."/>
            <person name="Tomita M."/>
            <person name="Numata K."/>
            <person name="Arakawa K."/>
        </authorList>
    </citation>
    <scope>NUCLEOTIDE SEQUENCE</scope>
</reference>
<organism evidence="1 2">
    <name type="scientific">Trichonephila clavata</name>
    <name type="common">Joro spider</name>
    <name type="synonym">Nephila clavata</name>
    <dbReference type="NCBI Taxonomy" id="2740835"/>
    <lineage>
        <taxon>Eukaryota</taxon>
        <taxon>Metazoa</taxon>
        <taxon>Ecdysozoa</taxon>
        <taxon>Arthropoda</taxon>
        <taxon>Chelicerata</taxon>
        <taxon>Arachnida</taxon>
        <taxon>Araneae</taxon>
        <taxon>Araneomorphae</taxon>
        <taxon>Entelegynae</taxon>
        <taxon>Araneoidea</taxon>
        <taxon>Nephilidae</taxon>
        <taxon>Trichonephila</taxon>
    </lineage>
</organism>
<name>A0A8X6KK73_TRICU</name>
<gene>
    <name evidence="1" type="ORF">TNCT_79611</name>
</gene>
<dbReference type="Proteomes" id="UP000887116">
    <property type="component" value="Unassembled WGS sequence"/>
</dbReference>
<protein>
    <submittedName>
        <fullName evidence="1">Uncharacterized protein</fullName>
    </submittedName>
</protein>
<accession>A0A8X6KK73</accession>
<proteinExistence type="predicted"/>
<sequence>MPLKFYLMPQISVIGEGMNIAVSGYCNEVNASYWEIPAEACNKHPRNMTPIHVHLFQHISLHRVSRRESFLDDVGILYQFQSLFKETLL</sequence>
<dbReference type="AlphaFoldDB" id="A0A8X6KK73"/>
<keyword evidence="2" id="KW-1185">Reference proteome</keyword>